<evidence type="ECO:0000256" key="7">
    <source>
        <dbReference type="ARBA" id="ARBA00022915"/>
    </source>
</evidence>
<keyword evidence="10 12" id="KW-0704">Schiff base</keyword>
<dbReference type="EC" id="4.3.3.7" evidence="4 12"/>
<accession>A0A7W9NI69</accession>
<comment type="subcellular location">
    <subcellularLocation>
        <location evidence="12">Cytoplasm</location>
    </subcellularLocation>
</comment>
<name>A0A7W9NI69_9PSEU</name>
<proteinExistence type="inferred from homology"/>
<sequence>MTGSSTTAPARPFGRVLTAMITPFDRDGALDLDKAQELANRLVDRGHDGIVVNGTTGESPTTTESEKADVVRAVVDAVGDRAIVVSGAGSYDTAHSVRQVQLIEKAGAQGVLTVTPYYSRPPQAGVYAHFRAVADATGLPVMLYDIPPRTIVPIEVDTLRRLAEHPRIVAVKDAKGDLLAGSEVLASTDLAYYSGDDPLNLPWLTLGAAGMVSVIGHVVGNRLRAMVDAVDAGDLAAARAVHNELLPLHRAMSAIGGGVIFAKTALRLTGVEVGDPRLPLPAATPEQTAALADVLRTVGLEVAA</sequence>
<dbReference type="PROSITE" id="PS00665">
    <property type="entry name" value="DHDPS_1"/>
    <property type="match status" value="1"/>
</dbReference>
<dbReference type="Proteomes" id="UP000585638">
    <property type="component" value="Unassembled WGS sequence"/>
</dbReference>
<evidence type="ECO:0000256" key="14">
    <source>
        <dbReference type="PIRSR" id="PIRSR001365-1"/>
    </source>
</evidence>
<feature type="active site" description="Proton donor/acceptor" evidence="12 14">
    <location>
        <position position="144"/>
    </location>
</feature>
<dbReference type="SUPFAM" id="SSF51569">
    <property type="entry name" value="Aldolase"/>
    <property type="match status" value="1"/>
</dbReference>
<dbReference type="GO" id="GO:0019877">
    <property type="term" value="P:diaminopimelate biosynthetic process"/>
    <property type="evidence" value="ECO:0007669"/>
    <property type="project" value="UniProtKB-UniRule"/>
</dbReference>
<dbReference type="InterPro" id="IPR002220">
    <property type="entry name" value="DapA-like"/>
</dbReference>
<dbReference type="GO" id="GO:0009089">
    <property type="term" value="P:lysine biosynthetic process via diaminopimelate"/>
    <property type="evidence" value="ECO:0007669"/>
    <property type="project" value="UniProtKB-UniRule"/>
</dbReference>
<dbReference type="PIRSF" id="PIRSF001365">
    <property type="entry name" value="DHDPS"/>
    <property type="match status" value="1"/>
</dbReference>
<comment type="catalytic activity">
    <reaction evidence="11 12">
        <text>L-aspartate 4-semialdehyde + pyruvate = (2S,4S)-4-hydroxy-2,3,4,5-tetrahydrodipicolinate + H2O + H(+)</text>
        <dbReference type="Rhea" id="RHEA:34171"/>
        <dbReference type="ChEBI" id="CHEBI:15361"/>
        <dbReference type="ChEBI" id="CHEBI:15377"/>
        <dbReference type="ChEBI" id="CHEBI:15378"/>
        <dbReference type="ChEBI" id="CHEBI:67139"/>
        <dbReference type="ChEBI" id="CHEBI:537519"/>
        <dbReference type="EC" id="4.3.3.7"/>
    </reaction>
</comment>
<dbReference type="PANTHER" id="PTHR12128">
    <property type="entry name" value="DIHYDRODIPICOLINATE SYNTHASE"/>
    <property type="match status" value="1"/>
</dbReference>
<feature type="binding site" evidence="12 15">
    <location>
        <position position="56"/>
    </location>
    <ligand>
        <name>pyruvate</name>
        <dbReference type="ChEBI" id="CHEBI:15361"/>
    </ligand>
</feature>
<comment type="similarity">
    <text evidence="3 12 13">Belongs to the DapA family.</text>
</comment>
<dbReference type="PROSITE" id="PS00666">
    <property type="entry name" value="DHDPS_2"/>
    <property type="match status" value="1"/>
</dbReference>
<evidence type="ECO:0000256" key="13">
    <source>
        <dbReference type="PIRNR" id="PIRNR001365"/>
    </source>
</evidence>
<dbReference type="SMART" id="SM01130">
    <property type="entry name" value="DHDPS"/>
    <property type="match status" value="1"/>
</dbReference>
<dbReference type="InterPro" id="IPR020624">
    <property type="entry name" value="Schiff_base-form_aldolases_CS"/>
</dbReference>
<reference evidence="16 17" key="1">
    <citation type="submission" date="2020-08" db="EMBL/GenBank/DDBJ databases">
        <title>Sequencing the genomes of 1000 actinobacteria strains.</title>
        <authorList>
            <person name="Klenk H.-P."/>
        </authorList>
    </citation>
    <scope>NUCLEOTIDE SEQUENCE [LARGE SCALE GENOMIC DNA]</scope>
    <source>
        <strain evidence="16 17">DSM 43851</strain>
    </source>
</reference>
<dbReference type="InterPro" id="IPR005263">
    <property type="entry name" value="DapA"/>
</dbReference>
<evidence type="ECO:0000256" key="11">
    <source>
        <dbReference type="ARBA" id="ARBA00047836"/>
    </source>
</evidence>
<dbReference type="PRINTS" id="PR00146">
    <property type="entry name" value="DHPICSNTHASE"/>
</dbReference>
<evidence type="ECO:0000256" key="15">
    <source>
        <dbReference type="PIRSR" id="PIRSR001365-2"/>
    </source>
</evidence>
<keyword evidence="8 12" id="KW-0457">Lysine biosynthesis</keyword>
<evidence type="ECO:0000313" key="17">
    <source>
        <dbReference type="Proteomes" id="UP000585638"/>
    </source>
</evidence>
<keyword evidence="6 12" id="KW-0028">Amino-acid biosynthesis</keyword>
<dbReference type="HAMAP" id="MF_00418">
    <property type="entry name" value="DapA"/>
    <property type="match status" value="1"/>
</dbReference>
<evidence type="ECO:0000256" key="10">
    <source>
        <dbReference type="ARBA" id="ARBA00023270"/>
    </source>
</evidence>
<feature type="active site" description="Schiff-base intermediate with substrate" evidence="12 14">
    <location>
        <position position="172"/>
    </location>
</feature>
<comment type="caution">
    <text evidence="12">Was originally thought to be a dihydrodipicolinate synthase (DHDPS), catalyzing the condensation of (S)-aspartate-beta-semialdehyde [(S)-ASA] and pyruvate to dihydrodipicolinate (DHDP). However, it was shown in E.coli that the product of the enzymatic reaction is not dihydrodipicolinate but in fact (4S)-4-hydroxy-2,3,4,5-tetrahydro-(2S)-dipicolinic acid (HTPA), and that the consecutive dehydration reaction leading to DHDP is not spontaneous but catalyzed by DapB.</text>
</comment>
<dbReference type="AlphaFoldDB" id="A0A7W9NI69"/>
<dbReference type="CDD" id="cd00950">
    <property type="entry name" value="DHDPS"/>
    <property type="match status" value="1"/>
</dbReference>
<dbReference type="UniPathway" id="UPA00034">
    <property type="reaction ID" value="UER00017"/>
</dbReference>
<keyword evidence="17" id="KW-1185">Reference proteome</keyword>
<evidence type="ECO:0000256" key="3">
    <source>
        <dbReference type="ARBA" id="ARBA00007592"/>
    </source>
</evidence>
<keyword evidence="7 12" id="KW-0220">Diaminopimelate biosynthesis</keyword>
<feature type="binding site" evidence="12 15">
    <location>
        <position position="212"/>
    </location>
    <ligand>
        <name>pyruvate</name>
        <dbReference type="ChEBI" id="CHEBI:15361"/>
    </ligand>
</feature>
<evidence type="ECO:0000256" key="5">
    <source>
        <dbReference type="ARBA" id="ARBA00022490"/>
    </source>
</evidence>
<comment type="pathway">
    <text evidence="2 12">Amino-acid biosynthesis; L-lysine biosynthesis via DAP pathway; (S)-tetrahydrodipicolinate from L-aspartate: step 3/4.</text>
</comment>
<evidence type="ECO:0000256" key="6">
    <source>
        <dbReference type="ARBA" id="ARBA00022605"/>
    </source>
</evidence>
<dbReference type="InterPro" id="IPR020625">
    <property type="entry name" value="Schiff_base-form_aldolases_AS"/>
</dbReference>
<organism evidence="16 17">
    <name type="scientific">Kutzneria kofuensis</name>
    <dbReference type="NCBI Taxonomy" id="103725"/>
    <lineage>
        <taxon>Bacteria</taxon>
        <taxon>Bacillati</taxon>
        <taxon>Actinomycetota</taxon>
        <taxon>Actinomycetes</taxon>
        <taxon>Pseudonocardiales</taxon>
        <taxon>Pseudonocardiaceae</taxon>
        <taxon>Kutzneria</taxon>
    </lineage>
</organism>
<comment type="subunit">
    <text evidence="12">Homotetramer; dimer of dimers.</text>
</comment>
<comment type="function">
    <text evidence="1 12">Catalyzes the condensation of (S)-aspartate-beta-semialdehyde [(S)-ASA] and pyruvate to 4-hydroxy-tetrahydrodipicolinate (HTPA).</text>
</comment>
<evidence type="ECO:0000256" key="8">
    <source>
        <dbReference type="ARBA" id="ARBA00023154"/>
    </source>
</evidence>
<evidence type="ECO:0000256" key="4">
    <source>
        <dbReference type="ARBA" id="ARBA00012086"/>
    </source>
</evidence>
<dbReference type="EMBL" id="JACHIR010000001">
    <property type="protein sequence ID" value="MBB5894247.1"/>
    <property type="molecule type" value="Genomic_DNA"/>
</dbReference>
<protein>
    <recommendedName>
        <fullName evidence="4 12">4-hydroxy-tetrahydrodipicolinate synthase</fullName>
        <shortName evidence="12">HTPA synthase</shortName>
        <ecNumber evidence="4 12">4.3.3.7</ecNumber>
    </recommendedName>
</protein>
<evidence type="ECO:0000256" key="9">
    <source>
        <dbReference type="ARBA" id="ARBA00023239"/>
    </source>
</evidence>
<evidence type="ECO:0000313" key="16">
    <source>
        <dbReference type="EMBL" id="MBB5894247.1"/>
    </source>
</evidence>
<evidence type="ECO:0000256" key="12">
    <source>
        <dbReference type="HAMAP-Rule" id="MF_00418"/>
    </source>
</evidence>
<dbReference type="RefSeq" id="WP_184866098.1">
    <property type="nucleotide sequence ID" value="NZ_BAAAWY010000025.1"/>
</dbReference>
<dbReference type="InterPro" id="IPR013785">
    <property type="entry name" value="Aldolase_TIM"/>
</dbReference>
<dbReference type="Gene3D" id="3.20.20.70">
    <property type="entry name" value="Aldolase class I"/>
    <property type="match status" value="1"/>
</dbReference>
<dbReference type="PANTHER" id="PTHR12128:SF66">
    <property type="entry name" value="4-HYDROXY-2-OXOGLUTARATE ALDOLASE, MITOCHONDRIAL"/>
    <property type="match status" value="1"/>
</dbReference>
<evidence type="ECO:0000256" key="1">
    <source>
        <dbReference type="ARBA" id="ARBA00003294"/>
    </source>
</evidence>
<dbReference type="GO" id="GO:0008840">
    <property type="term" value="F:4-hydroxy-tetrahydrodipicolinate synthase activity"/>
    <property type="evidence" value="ECO:0007669"/>
    <property type="project" value="UniProtKB-UniRule"/>
</dbReference>
<dbReference type="Pfam" id="PF00701">
    <property type="entry name" value="DHDPS"/>
    <property type="match status" value="1"/>
</dbReference>
<evidence type="ECO:0000256" key="2">
    <source>
        <dbReference type="ARBA" id="ARBA00005120"/>
    </source>
</evidence>
<feature type="site" description="Part of a proton relay during catalysis" evidence="12">
    <location>
        <position position="118"/>
    </location>
</feature>
<keyword evidence="5 12" id="KW-0963">Cytoplasm</keyword>
<comment type="caution">
    <text evidence="16">The sequence shown here is derived from an EMBL/GenBank/DDBJ whole genome shotgun (WGS) entry which is preliminary data.</text>
</comment>
<feature type="site" description="Part of a proton relay during catalysis" evidence="12">
    <location>
        <position position="55"/>
    </location>
</feature>
<dbReference type="NCBIfam" id="TIGR00674">
    <property type="entry name" value="dapA"/>
    <property type="match status" value="1"/>
</dbReference>
<keyword evidence="9 12" id="KW-0456">Lyase</keyword>
<dbReference type="GO" id="GO:0005829">
    <property type="term" value="C:cytosol"/>
    <property type="evidence" value="ECO:0007669"/>
    <property type="project" value="TreeGrafter"/>
</dbReference>
<gene>
    <name evidence="12" type="primary">dapA</name>
    <name evidence="16" type="ORF">BJ998_005443</name>
</gene>